<dbReference type="InterPro" id="IPR003597">
    <property type="entry name" value="Ig_C1-set"/>
</dbReference>
<comment type="similarity">
    <text evidence="2">Belongs to the MHC class I family.</text>
</comment>
<dbReference type="InterPro" id="IPR037055">
    <property type="entry name" value="MHC_I-like_Ag-recog_sf"/>
</dbReference>
<proteinExistence type="evidence at transcript level"/>
<keyword evidence="3" id="KW-0472">Membrane</keyword>
<dbReference type="InterPro" id="IPR007110">
    <property type="entry name" value="Ig-like_dom"/>
</dbReference>
<organism evidence="5">
    <name type="scientific">Rana dybowskii</name>
    <name type="common">Dybovsky's frog</name>
    <name type="synonym">Korean brown frog</name>
    <dbReference type="NCBI Taxonomy" id="71582"/>
    <lineage>
        <taxon>Eukaryota</taxon>
        <taxon>Metazoa</taxon>
        <taxon>Chordata</taxon>
        <taxon>Craniata</taxon>
        <taxon>Vertebrata</taxon>
        <taxon>Euteleostomi</taxon>
        <taxon>Amphibia</taxon>
        <taxon>Batrachia</taxon>
        <taxon>Anura</taxon>
        <taxon>Neobatrachia</taxon>
        <taxon>Ranoidea</taxon>
        <taxon>Ranidae</taxon>
        <taxon>Rana</taxon>
        <taxon>Rana</taxon>
    </lineage>
</organism>
<dbReference type="InterPro" id="IPR050208">
    <property type="entry name" value="MHC_class-I_related"/>
</dbReference>
<sequence length="348" mass="40161">MELCLLSLIYNKPLEITADECFLRYYNCWVSDKGSDLPEFSAVGYVDDREFMNYNSESHLARPVTRWMEKNEGPEYWEGQTQGLKGDESAFRRNVRIAVSRFNQTGGIHIVQLMYGCELRDDGTTQGYRQHGYDGREFTYLDTQNGMWIPTMNEAQITTQRWNSPEERSGEIQKNYLENICIEWLKKYIEYGREELERRVRPEVKVWGHNQQDGTTRLQCLVYGFHPRPVDVKWMRNGEDHIPSYEMTPILPHPDGTYQIRVSVDVPTQEANTYFRHVDHSSLEETLAKKYEPDNGTQLVMIICIACGIFAFIAVAVGVGIYCYKKKGKGYKTTGTSDASSDSSNPKA</sequence>
<dbReference type="EMBL" id="MT080987">
    <property type="protein sequence ID" value="QPK41382.1"/>
    <property type="molecule type" value="mRNA"/>
</dbReference>
<dbReference type="PRINTS" id="PR01638">
    <property type="entry name" value="MHCCLASSI"/>
</dbReference>
<evidence type="ECO:0000256" key="2">
    <source>
        <dbReference type="RuleBase" id="RU004439"/>
    </source>
</evidence>
<evidence type="ECO:0000313" key="5">
    <source>
        <dbReference type="EMBL" id="QPK41382.1"/>
    </source>
</evidence>
<evidence type="ECO:0000259" key="4">
    <source>
        <dbReference type="PROSITE" id="PS50835"/>
    </source>
</evidence>
<dbReference type="GO" id="GO:0006955">
    <property type="term" value="P:immune response"/>
    <property type="evidence" value="ECO:0007669"/>
    <property type="project" value="TreeGrafter"/>
</dbReference>
<reference evidence="5" key="1">
    <citation type="submission" date="2020-02" db="EMBL/GenBank/DDBJ databases">
        <authorList>
            <person name="Bian R."/>
            <person name="Liu Y."/>
            <person name="Liu P."/>
            <person name="Zhao W."/>
        </authorList>
    </citation>
    <scope>NUCLEOTIDE SEQUENCE</scope>
</reference>
<evidence type="ECO:0000256" key="3">
    <source>
        <dbReference type="SAM" id="Phobius"/>
    </source>
</evidence>
<dbReference type="Pfam" id="PF07654">
    <property type="entry name" value="C1-set"/>
    <property type="match status" value="1"/>
</dbReference>
<dbReference type="SUPFAM" id="SSF48726">
    <property type="entry name" value="Immunoglobulin"/>
    <property type="match status" value="1"/>
</dbReference>
<dbReference type="SMART" id="SM00407">
    <property type="entry name" value="IGc1"/>
    <property type="match status" value="1"/>
</dbReference>
<keyword evidence="1" id="KW-0325">Glycoprotein</keyword>
<keyword evidence="3" id="KW-1133">Transmembrane helix</keyword>
<dbReference type="Pfam" id="PF00129">
    <property type="entry name" value="MHC_I"/>
    <property type="match status" value="1"/>
</dbReference>
<dbReference type="InterPro" id="IPR036179">
    <property type="entry name" value="Ig-like_dom_sf"/>
</dbReference>
<dbReference type="InterPro" id="IPR011161">
    <property type="entry name" value="MHC_I-like_Ag-recog"/>
</dbReference>
<dbReference type="FunFam" id="3.30.500.10:FF:000001">
    <property type="entry name" value="H-2 class I histocompatibility antigen, alpha chain"/>
    <property type="match status" value="1"/>
</dbReference>
<dbReference type="Gene3D" id="2.60.40.10">
    <property type="entry name" value="Immunoglobulins"/>
    <property type="match status" value="1"/>
</dbReference>
<dbReference type="SMR" id="A0A7T0NBT7"/>
<dbReference type="InterPro" id="IPR001039">
    <property type="entry name" value="MHC_I_a_a1/a2"/>
</dbReference>
<dbReference type="Gene3D" id="3.30.500.10">
    <property type="entry name" value="MHC class I-like antigen recognition-like"/>
    <property type="match status" value="1"/>
</dbReference>
<accession>A0A7T0NBT7</accession>
<dbReference type="InterPro" id="IPR011162">
    <property type="entry name" value="MHC_I/II-like_Ag-recog"/>
</dbReference>
<keyword evidence="3" id="KW-0812">Transmembrane</keyword>
<dbReference type="PANTHER" id="PTHR16675">
    <property type="entry name" value="MHC CLASS I-RELATED"/>
    <property type="match status" value="1"/>
</dbReference>
<dbReference type="SUPFAM" id="SSF54452">
    <property type="entry name" value="MHC antigen-recognition domain"/>
    <property type="match status" value="1"/>
</dbReference>
<feature type="domain" description="Ig-like" evidence="4">
    <location>
        <begin position="202"/>
        <end position="288"/>
    </location>
</feature>
<dbReference type="PANTHER" id="PTHR16675:SF286">
    <property type="entry name" value="MHC CLASS I ANTIGEN"/>
    <property type="match status" value="1"/>
</dbReference>
<feature type="transmembrane region" description="Helical" evidence="3">
    <location>
        <begin position="299"/>
        <end position="324"/>
    </location>
</feature>
<dbReference type="InterPro" id="IPR013783">
    <property type="entry name" value="Ig-like_fold"/>
</dbReference>
<name>A0A7T0NBT7_RANDY</name>
<dbReference type="GO" id="GO:0009897">
    <property type="term" value="C:external side of plasma membrane"/>
    <property type="evidence" value="ECO:0007669"/>
    <property type="project" value="TreeGrafter"/>
</dbReference>
<dbReference type="GO" id="GO:0005615">
    <property type="term" value="C:extracellular space"/>
    <property type="evidence" value="ECO:0007669"/>
    <property type="project" value="TreeGrafter"/>
</dbReference>
<evidence type="ECO:0000256" key="1">
    <source>
        <dbReference type="ARBA" id="ARBA00023180"/>
    </source>
</evidence>
<dbReference type="AlphaFoldDB" id="A0A7T0NBT7"/>
<dbReference type="PROSITE" id="PS50835">
    <property type="entry name" value="IG_LIKE"/>
    <property type="match status" value="1"/>
</dbReference>
<protein>
    <submittedName>
        <fullName evidence="5">MHC class Ia alpha antigen</fullName>
    </submittedName>
</protein>